<evidence type="ECO:0000256" key="1">
    <source>
        <dbReference type="SAM" id="Phobius"/>
    </source>
</evidence>
<feature type="transmembrane region" description="Helical" evidence="1">
    <location>
        <begin position="72"/>
        <end position="95"/>
    </location>
</feature>
<evidence type="ECO:0000313" key="3">
    <source>
        <dbReference type="Proteomes" id="UP000320735"/>
    </source>
</evidence>
<organism evidence="2 3">
    <name type="scientific">Symmachiella macrocystis</name>
    <dbReference type="NCBI Taxonomy" id="2527985"/>
    <lineage>
        <taxon>Bacteria</taxon>
        <taxon>Pseudomonadati</taxon>
        <taxon>Planctomycetota</taxon>
        <taxon>Planctomycetia</taxon>
        <taxon>Planctomycetales</taxon>
        <taxon>Planctomycetaceae</taxon>
        <taxon>Symmachiella</taxon>
    </lineage>
</organism>
<feature type="transmembrane region" description="Helical" evidence="1">
    <location>
        <begin position="6"/>
        <end position="27"/>
    </location>
</feature>
<protein>
    <submittedName>
        <fullName evidence="2">Uncharacterized protein</fullName>
    </submittedName>
</protein>
<evidence type="ECO:0000313" key="2">
    <source>
        <dbReference type="EMBL" id="TWU12589.1"/>
    </source>
</evidence>
<dbReference type="EMBL" id="SJPP01000001">
    <property type="protein sequence ID" value="TWU12589.1"/>
    <property type="molecule type" value="Genomic_DNA"/>
</dbReference>
<sequence>MMEWALSQLVSYSLLAWSLYLSITVLAAYFARGWGIIAGHIAIAFVVIWYDLQWIQTAMHAPGWNGTPDMDVVFHFGVWMRVLLINTVLLPLAFLTRWLSIRRIK</sequence>
<keyword evidence="1" id="KW-0812">Transmembrane</keyword>
<dbReference type="AlphaFoldDB" id="A0A5C6BNC9"/>
<dbReference type="OrthoDB" id="292407at2"/>
<proteinExistence type="predicted"/>
<dbReference type="Proteomes" id="UP000320735">
    <property type="component" value="Unassembled WGS sequence"/>
</dbReference>
<accession>A0A5C6BNC9</accession>
<keyword evidence="1" id="KW-0472">Membrane</keyword>
<name>A0A5C6BNC9_9PLAN</name>
<dbReference type="RefSeq" id="WP_146370034.1">
    <property type="nucleotide sequence ID" value="NZ_SJPP01000001.1"/>
</dbReference>
<keyword evidence="3" id="KW-1185">Reference proteome</keyword>
<reference evidence="2 3" key="1">
    <citation type="submission" date="2019-02" db="EMBL/GenBank/DDBJ databases">
        <title>Deep-cultivation of Planctomycetes and their phenomic and genomic characterization uncovers novel biology.</title>
        <authorList>
            <person name="Wiegand S."/>
            <person name="Jogler M."/>
            <person name="Boedeker C."/>
            <person name="Pinto D."/>
            <person name="Vollmers J."/>
            <person name="Rivas-Marin E."/>
            <person name="Kohn T."/>
            <person name="Peeters S.H."/>
            <person name="Heuer A."/>
            <person name="Rast P."/>
            <person name="Oberbeckmann S."/>
            <person name="Bunk B."/>
            <person name="Jeske O."/>
            <person name="Meyerdierks A."/>
            <person name="Storesund J.E."/>
            <person name="Kallscheuer N."/>
            <person name="Luecker S."/>
            <person name="Lage O.M."/>
            <person name="Pohl T."/>
            <person name="Merkel B.J."/>
            <person name="Hornburger P."/>
            <person name="Mueller R.-W."/>
            <person name="Bruemmer F."/>
            <person name="Labrenz M."/>
            <person name="Spormann A.M."/>
            <person name="Op Den Camp H."/>
            <person name="Overmann J."/>
            <person name="Amann R."/>
            <person name="Jetten M.S.M."/>
            <person name="Mascher T."/>
            <person name="Medema M.H."/>
            <person name="Devos D.P."/>
            <person name="Kaster A.-K."/>
            <person name="Ovreas L."/>
            <person name="Rohde M."/>
            <person name="Galperin M.Y."/>
            <person name="Jogler C."/>
        </authorList>
    </citation>
    <scope>NUCLEOTIDE SEQUENCE [LARGE SCALE GENOMIC DNA]</scope>
    <source>
        <strain evidence="2 3">CA54</strain>
    </source>
</reference>
<comment type="caution">
    <text evidence="2">The sequence shown here is derived from an EMBL/GenBank/DDBJ whole genome shotgun (WGS) entry which is preliminary data.</text>
</comment>
<keyword evidence="1" id="KW-1133">Transmembrane helix</keyword>
<feature type="transmembrane region" description="Helical" evidence="1">
    <location>
        <begin position="34"/>
        <end position="52"/>
    </location>
</feature>
<gene>
    <name evidence="2" type="ORF">CA54_14130</name>
</gene>